<comment type="caution">
    <text evidence="2">The sequence shown here is derived from an EMBL/GenBank/DDBJ whole genome shotgun (WGS) entry which is preliminary data.</text>
</comment>
<evidence type="ECO:0000256" key="1">
    <source>
        <dbReference type="SAM" id="SignalP"/>
    </source>
</evidence>
<organism evidence="2 3">
    <name type="scientific">Alternaria dauci</name>
    <dbReference type="NCBI Taxonomy" id="48095"/>
    <lineage>
        <taxon>Eukaryota</taxon>
        <taxon>Fungi</taxon>
        <taxon>Dikarya</taxon>
        <taxon>Ascomycota</taxon>
        <taxon>Pezizomycotina</taxon>
        <taxon>Dothideomycetes</taxon>
        <taxon>Pleosporomycetidae</taxon>
        <taxon>Pleosporales</taxon>
        <taxon>Pleosporineae</taxon>
        <taxon>Pleosporaceae</taxon>
        <taxon>Alternaria</taxon>
        <taxon>Alternaria sect. Porri</taxon>
    </lineage>
</organism>
<keyword evidence="3" id="KW-1185">Reference proteome</keyword>
<dbReference type="EMBL" id="JBHGVX010000010">
    <property type="protein sequence ID" value="KAL1792145.1"/>
    <property type="molecule type" value="Genomic_DNA"/>
</dbReference>
<proteinExistence type="predicted"/>
<feature type="chain" id="PRO_5046853981" evidence="1">
    <location>
        <begin position="20"/>
        <end position="188"/>
    </location>
</feature>
<reference evidence="2 3" key="1">
    <citation type="submission" date="2024-09" db="EMBL/GenBank/DDBJ databases">
        <title>T2T genomes of carrot and Alternaria dauci and their utility for understanding host-pathogen interaction during carrot leaf blight disease.</title>
        <authorList>
            <person name="Liu W."/>
            <person name="Xu S."/>
            <person name="Ou C."/>
            <person name="Liu X."/>
            <person name="Zhuang F."/>
            <person name="Deng X.W."/>
        </authorList>
    </citation>
    <scope>NUCLEOTIDE SEQUENCE [LARGE SCALE GENOMIC DNA]</scope>
    <source>
        <strain evidence="2 3">A2016</strain>
    </source>
</reference>
<sequence>MKANTMIMALGALAMGARAQDAVAPEVQQSVLMVLAQAIPSDSVAYALASSSAFAAEMASSLSAGNTPTWYQALPTDVQSLLPQIYPAPVQTTPTPTPTPSSSAYVAKSSSSVVESSSVQLTPYPTAMNSTVVKPTMSATGGASISVTLAPSGTASSTPDSPEFEGAASKLSIGAGLGAALVLGMLAL</sequence>
<dbReference type="GeneID" id="96090218"/>
<name>A0ABR3U755_9PLEO</name>
<accession>A0ABR3U755</accession>
<evidence type="ECO:0000313" key="2">
    <source>
        <dbReference type="EMBL" id="KAL1792145.1"/>
    </source>
</evidence>
<gene>
    <name evidence="2" type="ORF">ACET3X_009896</name>
</gene>
<evidence type="ECO:0000313" key="3">
    <source>
        <dbReference type="Proteomes" id="UP001578633"/>
    </source>
</evidence>
<dbReference type="Proteomes" id="UP001578633">
    <property type="component" value="Chromosome 10"/>
</dbReference>
<dbReference type="RefSeq" id="XP_069302729.1">
    <property type="nucleotide sequence ID" value="XM_069456061.1"/>
</dbReference>
<feature type="signal peptide" evidence="1">
    <location>
        <begin position="1"/>
        <end position="19"/>
    </location>
</feature>
<keyword evidence="1" id="KW-0732">Signal</keyword>
<protein>
    <submittedName>
        <fullName evidence="2">Uncharacterized protein</fullName>
    </submittedName>
</protein>